<evidence type="ECO:0000313" key="2">
    <source>
        <dbReference type="EMBL" id="CAB5223075.1"/>
    </source>
</evidence>
<proteinExistence type="predicted"/>
<reference evidence="2" key="1">
    <citation type="submission" date="2020-05" db="EMBL/GenBank/DDBJ databases">
        <authorList>
            <person name="Chiriac C."/>
            <person name="Salcher M."/>
            <person name="Ghai R."/>
            <person name="Kavagutti S V."/>
        </authorList>
    </citation>
    <scope>NUCLEOTIDE SEQUENCE</scope>
</reference>
<keyword evidence="1" id="KW-1133">Transmembrane helix</keyword>
<accession>A0A6J7X1T9</accession>
<evidence type="ECO:0000256" key="1">
    <source>
        <dbReference type="SAM" id="Phobius"/>
    </source>
</evidence>
<protein>
    <submittedName>
        <fullName evidence="2">Uncharacterized protein</fullName>
    </submittedName>
</protein>
<keyword evidence="1" id="KW-0812">Transmembrane</keyword>
<organism evidence="2">
    <name type="scientific">uncultured Caudovirales phage</name>
    <dbReference type="NCBI Taxonomy" id="2100421"/>
    <lineage>
        <taxon>Viruses</taxon>
        <taxon>Duplodnaviria</taxon>
        <taxon>Heunggongvirae</taxon>
        <taxon>Uroviricota</taxon>
        <taxon>Caudoviricetes</taxon>
        <taxon>Peduoviridae</taxon>
        <taxon>Maltschvirus</taxon>
        <taxon>Maltschvirus maltsch</taxon>
    </lineage>
</organism>
<keyword evidence="1" id="KW-0472">Membrane</keyword>
<gene>
    <name evidence="2" type="ORF">UFOVP378_49</name>
</gene>
<name>A0A6J7X1T9_9CAUD</name>
<feature type="transmembrane region" description="Helical" evidence="1">
    <location>
        <begin position="28"/>
        <end position="54"/>
    </location>
</feature>
<dbReference type="EMBL" id="LR798306">
    <property type="protein sequence ID" value="CAB5223075.1"/>
    <property type="molecule type" value="Genomic_DNA"/>
</dbReference>
<sequence>MEIEQLKLILETLQGVGHEAGNLAVLYLWLHFVGGVLTNISIVGVFVGLFYFIYRAIRMSQGHDANDVFLREMRDQLNTGTGGHLTDHERQRTMSAIHALVAEKRAKERK</sequence>